<gene>
    <name evidence="3" type="ORF">R6G74_02005</name>
    <name evidence="4" type="ORF">R6P33_04035</name>
</gene>
<evidence type="ECO:0000313" key="5">
    <source>
        <dbReference type="Proteomes" id="UP001284901"/>
    </source>
</evidence>
<dbReference type="Pfam" id="PF02080">
    <property type="entry name" value="TrkA_C"/>
    <property type="match status" value="1"/>
</dbReference>
<comment type="caution">
    <text evidence="3">The sequence shown here is derived from an EMBL/GenBank/DDBJ whole genome shotgun (WGS) entry which is preliminary data.</text>
</comment>
<dbReference type="InterPro" id="IPR036721">
    <property type="entry name" value="RCK_C_sf"/>
</dbReference>
<evidence type="ECO:0000259" key="1">
    <source>
        <dbReference type="PROSITE" id="PS51201"/>
    </source>
</evidence>
<dbReference type="InterPro" id="IPR050721">
    <property type="entry name" value="Trk_Ktr_HKT_K-transport"/>
</dbReference>
<keyword evidence="5" id="KW-1185">Reference proteome</keyword>
<dbReference type="PANTHER" id="PTHR43833">
    <property type="entry name" value="POTASSIUM CHANNEL PROTEIN 2-RELATED-RELATED"/>
    <property type="match status" value="1"/>
</dbReference>
<dbReference type="InterPro" id="IPR036291">
    <property type="entry name" value="NAD(P)-bd_dom_sf"/>
</dbReference>
<dbReference type="Pfam" id="PF02254">
    <property type="entry name" value="TrkA_N"/>
    <property type="match status" value="1"/>
</dbReference>
<dbReference type="GO" id="GO:0006813">
    <property type="term" value="P:potassium ion transport"/>
    <property type="evidence" value="ECO:0007669"/>
    <property type="project" value="InterPro"/>
</dbReference>
<feature type="domain" description="RCK N-terminal" evidence="1">
    <location>
        <begin position="7"/>
        <end position="122"/>
    </location>
</feature>
<dbReference type="GeneID" id="92813561"/>
<proteinExistence type="predicted"/>
<dbReference type="InterPro" id="IPR003148">
    <property type="entry name" value="RCK_N"/>
</dbReference>
<dbReference type="SUPFAM" id="SSF51735">
    <property type="entry name" value="NAD(P)-binding Rossmann-fold domains"/>
    <property type="match status" value="1"/>
</dbReference>
<feature type="domain" description="RCK C-terminal" evidence="2">
    <location>
        <begin position="138"/>
        <end position="222"/>
    </location>
</feature>
<evidence type="ECO:0000313" key="3">
    <source>
        <dbReference type="EMBL" id="MDY5140092.1"/>
    </source>
</evidence>
<dbReference type="EMBL" id="JAWNFY010000009">
    <property type="protein sequence ID" value="MDY5146191.1"/>
    <property type="molecule type" value="Genomic_DNA"/>
</dbReference>
<evidence type="ECO:0000313" key="4">
    <source>
        <dbReference type="EMBL" id="MDY5146191.1"/>
    </source>
</evidence>
<dbReference type="Proteomes" id="UP001284901">
    <property type="component" value="Unassembled WGS sequence"/>
</dbReference>
<dbReference type="Proteomes" id="UP001288320">
    <property type="component" value="Unassembled WGS sequence"/>
</dbReference>
<dbReference type="AlphaFoldDB" id="A0AAW9HKV0"/>
<dbReference type="PANTHER" id="PTHR43833:SF7">
    <property type="entry name" value="KTR SYSTEM POTASSIUM UPTAKE PROTEIN C"/>
    <property type="match status" value="1"/>
</dbReference>
<evidence type="ECO:0000313" key="6">
    <source>
        <dbReference type="Proteomes" id="UP001288320"/>
    </source>
</evidence>
<sequence>MPDTRDEQAILVVGLGRFSTAIATTLDDLGRDVLVVERNPDTAQRWSHRLRVVEGDATSMEVLDQVGAGDFTVAVVGVDTSLEASVLVTANLVDLGIPQIWAKAVSRAHGRILRRIGAHHVIYPEYDAGTRVAHMVSGRMLDYIEMEDGFSIVKMRPPREIRGFTIAKSRIRERFGVRIIGVKAPNQPFEYATEDTLIGADDTIIVSGDTELLEEFANRQGWIPAVGSAR</sequence>
<reference evidence="3 5" key="1">
    <citation type="submission" date="2023-10" db="EMBL/GenBank/DDBJ databases">
        <title>Whole Genome based description of the genera Actinobaculum and Actinotignum reveals a complex phylogenetic relationship within the species included in the genus Actinotignum.</title>
        <authorList>
            <person name="Jensen C.S."/>
            <person name="Dargis R."/>
            <person name="Kemp M."/>
            <person name="Christensen J.J."/>
        </authorList>
    </citation>
    <scope>NUCLEOTIDE SEQUENCE</scope>
    <source>
        <strain evidence="4 5">SLA_B089</strain>
        <strain evidence="3">SLA_B245</strain>
    </source>
</reference>
<dbReference type="PROSITE" id="PS51201">
    <property type="entry name" value="RCK_N"/>
    <property type="match status" value="1"/>
</dbReference>
<dbReference type="Gene3D" id="3.40.50.720">
    <property type="entry name" value="NAD(P)-binding Rossmann-like Domain"/>
    <property type="match status" value="1"/>
</dbReference>
<evidence type="ECO:0000259" key="2">
    <source>
        <dbReference type="PROSITE" id="PS51202"/>
    </source>
</evidence>
<dbReference type="InterPro" id="IPR006037">
    <property type="entry name" value="RCK_C"/>
</dbReference>
<dbReference type="EMBL" id="JAWNFV010000003">
    <property type="protein sequence ID" value="MDY5140092.1"/>
    <property type="molecule type" value="Genomic_DNA"/>
</dbReference>
<dbReference type="GO" id="GO:0008324">
    <property type="term" value="F:monoatomic cation transmembrane transporter activity"/>
    <property type="evidence" value="ECO:0007669"/>
    <property type="project" value="InterPro"/>
</dbReference>
<organism evidence="3 6">
    <name type="scientific">Actinotignum timonense</name>
    <dbReference type="NCBI Taxonomy" id="1870995"/>
    <lineage>
        <taxon>Bacteria</taxon>
        <taxon>Bacillati</taxon>
        <taxon>Actinomycetota</taxon>
        <taxon>Actinomycetes</taxon>
        <taxon>Actinomycetales</taxon>
        <taxon>Actinomycetaceae</taxon>
        <taxon>Actinotignum</taxon>
    </lineage>
</organism>
<dbReference type="Gene3D" id="3.30.70.1450">
    <property type="entry name" value="Regulator of K+ conductance, C-terminal domain"/>
    <property type="match status" value="1"/>
</dbReference>
<dbReference type="SUPFAM" id="SSF116726">
    <property type="entry name" value="TrkA C-terminal domain-like"/>
    <property type="match status" value="1"/>
</dbReference>
<name>A0AAW9HKV0_9ACTO</name>
<accession>A0AAW9HKV0</accession>
<dbReference type="PROSITE" id="PS51202">
    <property type="entry name" value="RCK_C"/>
    <property type="match status" value="1"/>
</dbReference>
<protein>
    <submittedName>
        <fullName evidence="3">TrkA family potassium uptake protein</fullName>
    </submittedName>
</protein>
<dbReference type="RefSeq" id="WP_101595291.1">
    <property type="nucleotide sequence ID" value="NZ_CAUPFC010000004.1"/>
</dbReference>